<name>A0A7G2CQF5_9TRYP</name>
<keyword evidence="3" id="KW-1185">Reference proteome</keyword>
<evidence type="ECO:0000256" key="1">
    <source>
        <dbReference type="SAM" id="MobiDB-lite"/>
    </source>
</evidence>
<gene>
    <name evidence="2" type="ORF">ADEAN_000873500</name>
</gene>
<feature type="region of interest" description="Disordered" evidence="1">
    <location>
        <begin position="286"/>
        <end position="325"/>
    </location>
</feature>
<dbReference type="OrthoDB" id="266829at2759"/>
<feature type="region of interest" description="Disordered" evidence="1">
    <location>
        <begin position="1"/>
        <end position="76"/>
    </location>
</feature>
<feature type="compositionally biased region" description="Basic and acidic residues" evidence="1">
    <location>
        <begin position="14"/>
        <end position="45"/>
    </location>
</feature>
<feature type="region of interest" description="Disordered" evidence="1">
    <location>
        <begin position="165"/>
        <end position="185"/>
    </location>
</feature>
<reference evidence="2 3" key="1">
    <citation type="submission" date="2020-08" db="EMBL/GenBank/DDBJ databases">
        <authorList>
            <person name="Newling K."/>
            <person name="Davey J."/>
            <person name="Forrester S."/>
        </authorList>
    </citation>
    <scope>NUCLEOTIDE SEQUENCE [LARGE SCALE GENOMIC DNA]</scope>
    <source>
        <strain evidence="3">Crithidia deanei Carvalho (ATCC PRA-265)</strain>
    </source>
</reference>
<dbReference type="EMBL" id="LR877164">
    <property type="protein sequence ID" value="CAD2221204.1"/>
    <property type="molecule type" value="Genomic_DNA"/>
</dbReference>
<evidence type="ECO:0000313" key="2">
    <source>
        <dbReference type="EMBL" id="CAD2221204.1"/>
    </source>
</evidence>
<evidence type="ECO:0000313" key="3">
    <source>
        <dbReference type="Proteomes" id="UP000515908"/>
    </source>
</evidence>
<feature type="compositionally biased region" description="Basic and acidic residues" evidence="1">
    <location>
        <begin position="55"/>
        <end position="75"/>
    </location>
</feature>
<feature type="compositionally biased region" description="Polar residues" evidence="1">
    <location>
        <begin position="316"/>
        <end position="325"/>
    </location>
</feature>
<sequence length="325" mass="36545">MNSAELDFYVPGPDQKKLREQRLERQREDMSSWRKKGDAPAKDAPKGLSLGPRQRVMEDSELAKTKAEEERRQREAVWSSAAVPHVDRRREWKNNGFEFDRDHFRNSTNPNSRYHSSQKCECSGEHYDAYIHDTITICKPADGKGEATVVTYNKQEARQKELALSSKARSGGGEEEPHTGLCDVLGPDVAGKQRAVDLACQMHEDVRSTQGGKIPTAEVGYVVREGYEHTHDRRQPRDGTEGEFCQSCHSNNNTFLRSSNSVGGAPAPSTTLPAEVKSTRVYTVELQDRVSNKDTGMVRRKSPPRQGIPVELPDSWLNSNENNNH</sequence>
<proteinExistence type="predicted"/>
<accession>A0A7G2CQF5</accession>
<dbReference type="Proteomes" id="UP000515908">
    <property type="component" value="Chromosome 20"/>
</dbReference>
<dbReference type="AlphaFoldDB" id="A0A7G2CQF5"/>
<dbReference type="VEuPathDB" id="TriTrypDB:ADEAN_000873500"/>
<protein>
    <submittedName>
        <fullName evidence="2">Uncharacterized protein</fullName>
    </submittedName>
</protein>
<organism evidence="2 3">
    <name type="scientific">Angomonas deanei</name>
    <dbReference type="NCBI Taxonomy" id="59799"/>
    <lineage>
        <taxon>Eukaryota</taxon>
        <taxon>Discoba</taxon>
        <taxon>Euglenozoa</taxon>
        <taxon>Kinetoplastea</taxon>
        <taxon>Metakinetoplastina</taxon>
        <taxon>Trypanosomatida</taxon>
        <taxon>Trypanosomatidae</taxon>
        <taxon>Strigomonadinae</taxon>
        <taxon>Angomonas</taxon>
    </lineage>
</organism>